<comment type="cofactor">
    <cofactor evidence="2">
        <name>heme b</name>
        <dbReference type="ChEBI" id="CHEBI:60344"/>
    </cofactor>
</comment>
<reference evidence="13 14" key="1">
    <citation type="submission" date="2019-11" db="EMBL/GenBank/DDBJ databases">
        <title>Whole genome sequence of Oryza granulata.</title>
        <authorList>
            <person name="Li W."/>
        </authorList>
    </citation>
    <scope>NUCLEOTIDE SEQUENCE [LARGE SCALE GENOMIC DNA]</scope>
    <source>
        <strain evidence="14">cv. Menghai</strain>
        <tissue evidence="13">Leaf</tissue>
    </source>
</reference>
<dbReference type="AlphaFoldDB" id="A0A6G1EDE7"/>
<evidence type="ECO:0000256" key="7">
    <source>
        <dbReference type="ARBA" id="ARBA00023002"/>
    </source>
</evidence>
<dbReference type="PANTHER" id="PTHR31517:SF84">
    <property type="entry name" value="PEROXIDASE"/>
    <property type="match status" value="1"/>
</dbReference>
<evidence type="ECO:0000259" key="12">
    <source>
        <dbReference type="PROSITE" id="PS50873"/>
    </source>
</evidence>
<evidence type="ECO:0000256" key="9">
    <source>
        <dbReference type="ARBA" id="ARBA00023324"/>
    </source>
</evidence>
<keyword evidence="7" id="KW-0560">Oxidoreductase</keyword>
<protein>
    <recommendedName>
        <fullName evidence="12">Plant heme peroxidase family profile domain-containing protein</fullName>
    </recommendedName>
</protein>
<keyword evidence="5 10" id="KW-0479">Metal-binding</keyword>
<dbReference type="Gene3D" id="1.10.420.10">
    <property type="entry name" value="Peroxidase, domain 2"/>
    <property type="match status" value="1"/>
</dbReference>
<comment type="cofactor">
    <cofactor evidence="10">
        <name>Ca(2+)</name>
        <dbReference type="ChEBI" id="CHEBI:29108"/>
    </cofactor>
    <text evidence="10">Binds 2 calcium ions per subunit.</text>
</comment>
<evidence type="ECO:0000256" key="11">
    <source>
        <dbReference type="RuleBase" id="RU004241"/>
    </source>
</evidence>
<accession>A0A6G1EDE7</accession>
<evidence type="ECO:0000256" key="8">
    <source>
        <dbReference type="ARBA" id="ARBA00023004"/>
    </source>
</evidence>
<dbReference type="InterPro" id="IPR002016">
    <property type="entry name" value="Haem_peroxidase"/>
</dbReference>
<feature type="binding site" evidence="10">
    <location>
        <position position="71"/>
    </location>
    <ligand>
        <name>Ca(2+)</name>
        <dbReference type="ChEBI" id="CHEBI:29108"/>
        <label>2</label>
    </ligand>
</feature>
<keyword evidence="6 10" id="KW-0106">Calcium</keyword>
<evidence type="ECO:0000256" key="10">
    <source>
        <dbReference type="PIRSR" id="PIRSR600823-3"/>
    </source>
</evidence>
<dbReference type="InterPro" id="IPR010255">
    <property type="entry name" value="Haem_peroxidase_sf"/>
</dbReference>
<evidence type="ECO:0000256" key="3">
    <source>
        <dbReference type="ARBA" id="ARBA00022559"/>
    </source>
</evidence>
<evidence type="ECO:0000256" key="4">
    <source>
        <dbReference type="ARBA" id="ARBA00022617"/>
    </source>
</evidence>
<dbReference type="Proteomes" id="UP000479710">
    <property type="component" value="Unassembled WGS sequence"/>
</dbReference>
<evidence type="ECO:0000256" key="6">
    <source>
        <dbReference type="ARBA" id="ARBA00022837"/>
    </source>
</evidence>
<comment type="caution">
    <text evidence="13">The sequence shown here is derived from an EMBL/GenBank/DDBJ whole genome shotgun (WGS) entry which is preliminary data.</text>
</comment>
<dbReference type="EMBL" id="SPHZ02000003">
    <property type="protein sequence ID" value="KAF0923135.1"/>
    <property type="molecule type" value="Genomic_DNA"/>
</dbReference>
<dbReference type="PANTHER" id="PTHR31517">
    <property type="match status" value="1"/>
</dbReference>
<evidence type="ECO:0000256" key="5">
    <source>
        <dbReference type="ARBA" id="ARBA00022723"/>
    </source>
</evidence>
<evidence type="ECO:0000256" key="2">
    <source>
        <dbReference type="ARBA" id="ARBA00001970"/>
    </source>
</evidence>
<dbReference type="SUPFAM" id="SSF48113">
    <property type="entry name" value="Heme-dependent peroxidases"/>
    <property type="match status" value="1"/>
</dbReference>
<keyword evidence="4" id="KW-0349">Heme</keyword>
<gene>
    <name evidence="13" type="ORF">E2562_003352</name>
</gene>
<dbReference type="InterPro" id="IPR000823">
    <property type="entry name" value="Peroxidase_pln"/>
</dbReference>
<dbReference type="GO" id="GO:0140825">
    <property type="term" value="F:lactoperoxidase activity"/>
    <property type="evidence" value="ECO:0007669"/>
    <property type="project" value="UniProtKB-EC"/>
</dbReference>
<keyword evidence="9" id="KW-0376">Hydrogen peroxide</keyword>
<dbReference type="Pfam" id="PF00141">
    <property type="entry name" value="peroxidase"/>
    <property type="match status" value="1"/>
</dbReference>
<dbReference type="PROSITE" id="PS50873">
    <property type="entry name" value="PEROXIDASE_4"/>
    <property type="match status" value="1"/>
</dbReference>
<name>A0A6G1EDE7_9ORYZ</name>
<evidence type="ECO:0000313" key="14">
    <source>
        <dbReference type="Proteomes" id="UP000479710"/>
    </source>
</evidence>
<keyword evidence="8" id="KW-0408">Iron</keyword>
<keyword evidence="3" id="KW-0575">Peroxidase</keyword>
<feature type="domain" description="Plant heme peroxidase family profile" evidence="12">
    <location>
        <begin position="1"/>
        <end position="143"/>
    </location>
</feature>
<dbReference type="OrthoDB" id="686655at2759"/>
<organism evidence="13 14">
    <name type="scientific">Oryza meyeriana var. granulata</name>
    <dbReference type="NCBI Taxonomy" id="110450"/>
    <lineage>
        <taxon>Eukaryota</taxon>
        <taxon>Viridiplantae</taxon>
        <taxon>Streptophyta</taxon>
        <taxon>Embryophyta</taxon>
        <taxon>Tracheophyta</taxon>
        <taxon>Spermatophyta</taxon>
        <taxon>Magnoliopsida</taxon>
        <taxon>Liliopsida</taxon>
        <taxon>Poales</taxon>
        <taxon>Poaceae</taxon>
        <taxon>BOP clade</taxon>
        <taxon>Oryzoideae</taxon>
        <taxon>Oryzeae</taxon>
        <taxon>Oryzinae</taxon>
        <taxon>Oryza</taxon>
        <taxon>Oryza meyeriana</taxon>
    </lineage>
</organism>
<evidence type="ECO:0000313" key="13">
    <source>
        <dbReference type="EMBL" id="KAF0923135.1"/>
    </source>
</evidence>
<comment type="similarity">
    <text evidence="11">Belongs to the peroxidase family.</text>
</comment>
<keyword evidence="14" id="KW-1185">Reference proteome</keyword>
<dbReference type="GO" id="GO:0042744">
    <property type="term" value="P:hydrogen peroxide catabolic process"/>
    <property type="evidence" value="ECO:0007669"/>
    <property type="project" value="UniProtKB-KW"/>
</dbReference>
<dbReference type="GO" id="GO:0006979">
    <property type="term" value="P:response to oxidative stress"/>
    <property type="evidence" value="ECO:0007669"/>
    <property type="project" value="InterPro"/>
</dbReference>
<evidence type="ECO:0000256" key="1">
    <source>
        <dbReference type="ARBA" id="ARBA00000189"/>
    </source>
</evidence>
<sequence>MAAAAMAGADRELKINPGYRSLLASKCGGVSPSTGNNPAVVNNVRDEDAAAVAWSMPGFVARLRKAKDYLDNSYYHNNLAKIVTFNADWALLTGKEARGHVKEYAENGTLWNEDFADALVKLSKLPMPAGSKGEIRTKCSAVNFHH</sequence>
<proteinExistence type="inferred from homology"/>
<comment type="catalytic activity">
    <reaction evidence="1">
        <text>2 a phenolic donor + H2O2 = 2 a phenolic radical donor + 2 H2O</text>
        <dbReference type="Rhea" id="RHEA:56136"/>
        <dbReference type="ChEBI" id="CHEBI:15377"/>
        <dbReference type="ChEBI" id="CHEBI:16240"/>
        <dbReference type="ChEBI" id="CHEBI:139520"/>
        <dbReference type="ChEBI" id="CHEBI:139521"/>
        <dbReference type="EC" id="1.11.1.7"/>
    </reaction>
</comment>
<dbReference type="GO" id="GO:0046872">
    <property type="term" value="F:metal ion binding"/>
    <property type="evidence" value="ECO:0007669"/>
    <property type="project" value="UniProtKB-KW"/>
</dbReference>
<dbReference type="GO" id="GO:0020037">
    <property type="term" value="F:heme binding"/>
    <property type="evidence" value="ECO:0007669"/>
    <property type="project" value="InterPro"/>
</dbReference>